<comment type="caution">
    <text evidence="1">The sequence shown here is derived from an EMBL/GenBank/DDBJ whole genome shotgun (WGS) entry which is preliminary data.</text>
</comment>
<gene>
    <name evidence="1" type="ORF">ACJRO7_007201</name>
</gene>
<accession>A0ABD3INB2</accession>
<evidence type="ECO:0000313" key="1">
    <source>
        <dbReference type="EMBL" id="KAL3715427.1"/>
    </source>
</evidence>
<dbReference type="Proteomes" id="UP001634007">
    <property type="component" value="Unassembled WGS sequence"/>
</dbReference>
<proteinExistence type="predicted"/>
<keyword evidence="2" id="KW-1185">Reference proteome</keyword>
<protein>
    <submittedName>
        <fullName evidence="1">Uncharacterized protein</fullName>
    </submittedName>
</protein>
<sequence length="137" mass="15255">MLRFFWKARNNAISGAYNSDSQAIAAAAALALNKNCSRWNSNKMETLRNRSNWPSNLVPPERETGAISGVCHVSARNMIGRFARPVDVQPAHLVQLFAMKRALLTRDRVKKSPSGKTGTLHKSGRGNICKIMLRHLK</sequence>
<dbReference type="EMBL" id="JBJKBG010000011">
    <property type="protein sequence ID" value="KAL3715427.1"/>
    <property type="molecule type" value="Genomic_DNA"/>
</dbReference>
<evidence type="ECO:0000313" key="2">
    <source>
        <dbReference type="Proteomes" id="UP001634007"/>
    </source>
</evidence>
<organism evidence="1 2">
    <name type="scientific">Eucalyptus globulus</name>
    <name type="common">Tasmanian blue gum</name>
    <dbReference type="NCBI Taxonomy" id="34317"/>
    <lineage>
        <taxon>Eukaryota</taxon>
        <taxon>Viridiplantae</taxon>
        <taxon>Streptophyta</taxon>
        <taxon>Embryophyta</taxon>
        <taxon>Tracheophyta</taxon>
        <taxon>Spermatophyta</taxon>
        <taxon>Magnoliopsida</taxon>
        <taxon>eudicotyledons</taxon>
        <taxon>Gunneridae</taxon>
        <taxon>Pentapetalae</taxon>
        <taxon>rosids</taxon>
        <taxon>malvids</taxon>
        <taxon>Myrtales</taxon>
        <taxon>Myrtaceae</taxon>
        <taxon>Myrtoideae</taxon>
        <taxon>Eucalypteae</taxon>
        <taxon>Eucalyptus</taxon>
    </lineage>
</organism>
<name>A0ABD3INB2_EUCGL</name>
<dbReference type="AlphaFoldDB" id="A0ABD3INB2"/>
<reference evidence="1 2" key="1">
    <citation type="submission" date="2024-11" db="EMBL/GenBank/DDBJ databases">
        <title>Chromosome-level genome assembly of Eucalyptus globulus Labill. provides insights into its genome evolution.</title>
        <authorList>
            <person name="Li X."/>
        </authorList>
    </citation>
    <scope>NUCLEOTIDE SEQUENCE [LARGE SCALE GENOMIC DNA]</scope>
    <source>
        <strain evidence="1">CL2024</strain>
        <tissue evidence="1">Fresh tender leaves</tissue>
    </source>
</reference>